<organism evidence="2 3">
    <name type="scientific">Ceratopteris richardii</name>
    <name type="common">Triangle waterfern</name>
    <dbReference type="NCBI Taxonomy" id="49495"/>
    <lineage>
        <taxon>Eukaryota</taxon>
        <taxon>Viridiplantae</taxon>
        <taxon>Streptophyta</taxon>
        <taxon>Embryophyta</taxon>
        <taxon>Tracheophyta</taxon>
        <taxon>Polypodiopsida</taxon>
        <taxon>Polypodiidae</taxon>
        <taxon>Polypodiales</taxon>
        <taxon>Pteridineae</taxon>
        <taxon>Pteridaceae</taxon>
        <taxon>Parkerioideae</taxon>
        <taxon>Ceratopteris</taxon>
    </lineage>
</organism>
<reference evidence="2" key="1">
    <citation type="submission" date="2021-08" db="EMBL/GenBank/DDBJ databases">
        <title>WGS assembly of Ceratopteris richardii.</title>
        <authorList>
            <person name="Marchant D.B."/>
            <person name="Chen G."/>
            <person name="Jenkins J."/>
            <person name="Shu S."/>
            <person name="Leebens-Mack J."/>
            <person name="Grimwood J."/>
            <person name="Schmutz J."/>
            <person name="Soltis P."/>
            <person name="Soltis D."/>
            <person name="Chen Z.-H."/>
        </authorList>
    </citation>
    <scope>NUCLEOTIDE SEQUENCE</scope>
    <source>
        <strain evidence="2">Whitten #5841</strain>
        <tissue evidence="2">Leaf</tissue>
    </source>
</reference>
<sequence length="148" mass="16936">MGNVLSVTKKRILPTYFSVVGMRGTFGSSLVMYAGLLVSLTLDTVKFYLEFAIKWTFHSSICRDPKSSGIYGLVGAKESIIVARRNMFKFFRRDLRRLAYFCIDSIIVAFYEGSSVQEILRKTNLGSWRDIVLTFYSESMFIMAFSLQ</sequence>
<accession>A0A8T2R068</accession>
<evidence type="ECO:0000313" key="2">
    <source>
        <dbReference type="EMBL" id="KAH7289111.1"/>
    </source>
</evidence>
<protein>
    <submittedName>
        <fullName evidence="2">Uncharacterized protein</fullName>
    </submittedName>
</protein>
<keyword evidence="1" id="KW-1133">Transmembrane helix</keyword>
<gene>
    <name evidence="2" type="ORF">KP509_31G058300</name>
</gene>
<dbReference type="Proteomes" id="UP000825935">
    <property type="component" value="Chromosome 31"/>
</dbReference>
<dbReference type="AlphaFoldDB" id="A0A8T2R068"/>
<evidence type="ECO:0000256" key="1">
    <source>
        <dbReference type="SAM" id="Phobius"/>
    </source>
</evidence>
<proteinExistence type="predicted"/>
<dbReference type="EMBL" id="CM035436">
    <property type="protein sequence ID" value="KAH7289111.1"/>
    <property type="molecule type" value="Genomic_DNA"/>
</dbReference>
<keyword evidence="1" id="KW-0472">Membrane</keyword>
<comment type="caution">
    <text evidence="2">The sequence shown here is derived from an EMBL/GenBank/DDBJ whole genome shotgun (WGS) entry which is preliminary data.</text>
</comment>
<keyword evidence="3" id="KW-1185">Reference proteome</keyword>
<feature type="transmembrane region" description="Helical" evidence="1">
    <location>
        <begin position="30"/>
        <end position="49"/>
    </location>
</feature>
<name>A0A8T2R068_CERRI</name>
<keyword evidence="1" id="KW-0812">Transmembrane</keyword>
<evidence type="ECO:0000313" key="3">
    <source>
        <dbReference type="Proteomes" id="UP000825935"/>
    </source>
</evidence>